<accession>A0A1Y2JL15</accession>
<dbReference type="EMBL" id="NAFL01000267">
    <property type="protein sequence ID" value="OSJ29130.1"/>
    <property type="molecule type" value="Genomic_DNA"/>
</dbReference>
<comment type="caution">
    <text evidence="1">The sequence shown here is derived from an EMBL/GenBank/DDBJ whole genome shotgun (WGS) entry which is preliminary data.</text>
</comment>
<gene>
    <name evidence="1" type="ORF">BSZ19_28620</name>
</gene>
<dbReference type="AlphaFoldDB" id="A0A1Y2JL15"/>
<organism evidence="1 2">
    <name type="scientific">Bradyrhizobium japonicum</name>
    <dbReference type="NCBI Taxonomy" id="375"/>
    <lineage>
        <taxon>Bacteria</taxon>
        <taxon>Pseudomonadati</taxon>
        <taxon>Pseudomonadota</taxon>
        <taxon>Alphaproteobacteria</taxon>
        <taxon>Hyphomicrobiales</taxon>
        <taxon>Nitrobacteraceae</taxon>
        <taxon>Bradyrhizobium</taxon>
    </lineage>
</organism>
<name>A0A1Y2JL15_BRAJP</name>
<sequence>MADFSFAFESLRDSQTGEPYIVGTKLAVTATHPYYGLLQANSRNDDIPSVGRQIVQCLYEIVWRAF</sequence>
<evidence type="ECO:0000313" key="1">
    <source>
        <dbReference type="EMBL" id="OSJ29130.1"/>
    </source>
</evidence>
<dbReference type="Proteomes" id="UP000193335">
    <property type="component" value="Unassembled WGS sequence"/>
</dbReference>
<protein>
    <submittedName>
        <fullName evidence="1">Uncharacterized protein</fullName>
    </submittedName>
</protein>
<evidence type="ECO:0000313" key="2">
    <source>
        <dbReference type="Proteomes" id="UP000193335"/>
    </source>
</evidence>
<proteinExistence type="predicted"/>
<reference evidence="1 2" key="1">
    <citation type="submission" date="2017-03" db="EMBL/GenBank/DDBJ databases">
        <title>Whole genome sequences of fourteen strains of Bradyrhizobium canariense and one strain of Bradyrhizobium japonicum isolated from Lupinus (Papilionoideae: Genisteae) species in Algeria.</title>
        <authorList>
            <person name="Crovadore J."/>
            <person name="Chekireb D."/>
            <person name="Brachmann A."/>
            <person name="Chablais R."/>
            <person name="Cochard B."/>
            <person name="Lefort F."/>
        </authorList>
    </citation>
    <scope>NUCLEOTIDE SEQUENCE [LARGE SCALE GENOMIC DNA]</scope>
    <source>
        <strain evidence="1 2">UBMA197</strain>
    </source>
</reference>